<keyword evidence="10" id="KW-1185">Reference proteome</keyword>
<feature type="transmembrane region" description="Helical" evidence="7">
    <location>
        <begin position="108"/>
        <end position="129"/>
    </location>
</feature>
<comment type="function">
    <text evidence="7">Part of the twin-arginine translocation (Tat) system that transports large folded proteins containing a characteristic twin-arginine motif in their signal peptide across membranes. Together with TatB, TatC is part of a receptor directly interacting with Tat signal peptides.</text>
</comment>
<evidence type="ECO:0000256" key="5">
    <source>
        <dbReference type="ARBA" id="ARBA00023010"/>
    </source>
</evidence>
<evidence type="ECO:0000256" key="2">
    <source>
        <dbReference type="ARBA" id="ARBA00022692"/>
    </source>
</evidence>
<keyword evidence="3 7" id="KW-0653">Protein transport</keyword>
<comment type="subcellular location">
    <subcellularLocation>
        <location evidence="7">Cell membrane</location>
        <topology evidence="7">Multi-pass membrane protein</topology>
    </subcellularLocation>
    <subcellularLocation>
        <location evidence="1">Membrane</location>
        <topology evidence="1">Multi-pass membrane protein</topology>
    </subcellularLocation>
</comment>
<feature type="transmembrane region" description="Helical" evidence="7">
    <location>
        <begin position="38"/>
        <end position="58"/>
    </location>
</feature>
<keyword evidence="7" id="KW-1003">Cell membrane</keyword>
<dbReference type="InterPro" id="IPR002033">
    <property type="entry name" value="TatC"/>
</dbReference>
<gene>
    <name evidence="7" type="primary">tatC</name>
    <name evidence="9" type="ORF">ACH46_10515</name>
</gene>
<comment type="similarity">
    <text evidence="7">Belongs to the TatC family.</text>
</comment>
<accession>A0A0N9MR07</accession>
<dbReference type="AlphaFoldDB" id="A0A0N9MR07"/>
<dbReference type="GO" id="GO:0065002">
    <property type="term" value="P:intracellular protein transmembrane transport"/>
    <property type="evidence" value="ECO:0007669"/>
    <property type="project" value="TreeGrafter"/>
</dbReference>
<dbReference type="STRING" id="1136941.ACH46_10515"/>
<dbReference type="PRINTS" id="PR01840">
    <property type="entry name" value="TATCFAMILY"/>
</dbReference>
<evidence type="ECO:0000256" key="1">
    <source>
        <dbReference type="ARBA" id="ARBA00004141"/>
    </source>
</evidence>
<evidence type="ECO:0000256" key="7">
    <source>
        <dbReference type="HAMAP-Rule" id="MF_00902"/>
    </source>
</evidence>
<evidence type="ECO:0000256" key="4">
    <source>
        <dbReference type="ARBA" id="ARBA00022989"/>
    </source>
</evidence>
<dbReference type="GO" id="GO:0043953">
    <property type="term" value="P:protein transport by the Tat complex"/>
    <property type="evidence" value="ECO:0007669"/>
    <property type="project" value="UniProtKB-UniRule"/>
</dbReference>
<dbReference type="EMBL" id="CP011853">
    <property type="protein sequence ID" value="ALG84853.1"/>
    <property type="molecule type" value="Genomic_DNA"/>
</dbReference>
<evidence type="ECO:0000256" key="6">
    <source>
        <dbReference type="ARBA" id="ARBA00023136"/>
    </source>
</evidence>
<comment type="subunit">
    <text evidence="7">The Tat system comprises two distinct complexes: a TatABC complex, containing multiple copies of TatA, TatB and TatC subunits, and a separate TatA complex, containing only TatA subunits. Substrates initially bind to the TatABC complex, which probably triggers association of the separate TatA complex to form the active translocon.</text>
</comment>
<evidence type="ECO:0000256" key="8">
    <source>
        <dbReference type="SAM" id="MobiDB-lite"/>
    </source>
</evidence>
<evidence type="ECO:0000313" key="10">
    <source>
        <dbReference type="Proteomes" id="UP000063789"/>
    </source>
</evidence>
<reference evidence="9 10" key="2">
    <citation type="journal article" date="2017" name="Int. J. Syst. Evol. Microbiol.">
        <title>Gordonia phthalatica sp. nov., a di-n-butyl phthalate-degrading bacterium isolated from activated sludge.</title>
        <authorList>
            <person name="Jin D."/>
            <person name="Kong X."/>
            <person name="Jia M."/>
            <person name="Yu X."/>
            <person name="Wang X."/>
            <person name="Zhuang X."/>
            <person name="Deng Y."/>
            <person name="Bai Z."/>
        </authorList>
    </citation>
    <scope>NUCLEOTIDE SEQUENCE [LARGE SCALE GENOMIC DNA]</scope>
    <source>
        <strain evidence="9 10">QH-11</strain>
    </source>
</reference>
<reference evidence="10" key="1">
    <citation type="submission" date="2015-06" db="EMBL/GenBank/DDBJ databases">
        <title>Complete genome sequence and metabolic analysis of phthalate degradation pathway in Gordonia sp. QH-11.</title>
        <authorList>
            <person name="Jin D."/>
            <person name="Kong X."/>
            <person name="Bai Z."/>
        </authorList>
    </citation>
    <scope>NUCLEOTIDE SEQUENCE [LARGE SCALE GENOMIC DNA]</scope>
    <source>
        <strain evidence="10">QH-11</strain>
    </source>
</reference>
<feature type="transmembrane region" description="Helical" evidence="7">
    <location>
        <begin position="247"/>
        <end position="267"/>
    </location>
</feature>
<evidence type="ECO:0000256" key="3">
    <source>
        <dbReference type="ARBA" id="ARBA00022927"/>
    </source>
</evidence>
<keyword evidence="7" id="KW-0813">Transport</keyword>
<organism evidence="9 10">
    <name type="scientific">Gordonia phthalatica</name>
    <dbReference type="NCBI Taxonomy" id="1136941"/>
    <lineage>
        <taxon>Bacteria</taxon>
        <taxon>Bacillati</taxon>
        <taxon>Actinomycetota</taxon>
        <taxon>Actinomycetes</taxon>
        <taxon>Mycobacteriales</taxon>
        <taxon>Gordoniaceae</taxon>
        <taxon>Gordonia</taxon>
    </lineage>
</organism>
<dbReference type="PATRIC" id="fig|1136941.3.peg.2138"/>
<dbReference type="PANTHER" id="PTHR30371:SF0">
    <property type="entry name" value="SEC-INDEPENDENT PROTEIN TRANSLOCASE PROTEIN TATC, CHLOROPLASTIC-RELATED"/>
    <property type="match status" value="1"/>
</dbReference>
<dbReference type="GO" id="GO:0033281">
    <property type="term" value="C:TAT protein transport complex"/>
    <property type="evidence" value="ECO:0007669"/>
    <property type="project" value="UniProtKB-UniRule"/>
</dbReference>
<feature type="transmembrane region" description="Helical" evidence="7">
    <location>
        <begin position="187"/>
        <end position="213"/>
    </location>
</feature>
<dbReference type="HAMAP" id="MF_00902">
    <property type="entry name" value="TatC"/>
    <property type="match status" value="1"/>
</dbReference>
<dbReference type="OrthoDB" id="9777044at2"/>
<keyword evidence="4 7" id="KW-1133">Transmembrane helix</keyword>
<evidence type="ECO:0000313" key="9">
    <source>
        <dbReference type="EMBL" id="ALG84853.1"/>
    </source>
</evidence>
<dbReference type="PROSITE" id="PS01218">
    <property type="entry name" value="TATC"/>
    <property type="match status" value="1"/>
</dbReference>
<feature type="region of interest" description="Disordered" evidence="8">
    <location>
        <begin position="279"/>
        <end position="335"/>
    </location>
</feature>
<name>A0A0N9MR07_9ACTN</name>
<feature type="transmembrane region" description="Helical" evidence="7">
    <location>
        <begin position="141"/>
        <end position="167"/>
    </location>
</feature>
<feature type="transmembrane region" description="Helical" evidence="7">
    <location>
        <begin position="225"/>
        <end position="241"/>
    </location>
</feature>
<keyword evidence="2 7" id="KW-0812">Transmembrane</keyword>
<dbReference type="NCBIfam" id="TIGR00945">
    <property type="entry name" value="tatC"/>
    <property type="match status" value="1"/>
</dbReference>
<protein>
    <recommendedName>
        <fullName evidence="7">Sec-independent protein translocase protein TatC</fullName>
    </recommendedName>
</protein>
<keyword evidence="5 7" id="KW-0811">Translocation</keyword>
<proteinExistence type="inferred from homology"/>
<feature type="region of interest" description="Disordered" evidence="8">
    <location>
        <begin position="1"/>
        <end position="22"/>
    </location>
</feature>
<dbReference type="Pfam" id="PF00902">
    <property type="entry name" value="TatC"/>
    <property type="match status" value="1"/>
</dbReference>
<dbReference type="Proteomes" id="UP000063789">
    <property type="component" value="Chromosome"/>
</dbReference>
<dbReference type="PANTHER" id="PTHR30371">
    <property type="entry name" value="SEC-INDEPENDENT PROTEIN TRANSLOCASE PROTEIN TATC"/>
    <property type="match status" value="1"/>
</dbReference>
<dbReference type="GO" id="GO:0009977">
    <property type="term" value="F:proton motive force dependent protein transmembrane transporter activity"/>
    <property type="evidence" value="ECO:0007669"/>
    <property type="project" value="TreeGrafter"/>
</dbReference>
<keyword evidence="6 7" id="KW-0472">Membrane</keyword>
<dbReference type="KEGG" id="goq:ACH46_10515"/>
<dbReference type="InterPro" id="IPR019820">
    <property type="entry name" value="Sec-indep_translocase_CS"/>
</dbReference>
<sequence length="335" mass="37409">MRKRLSLGRFDPRNRRSKVNPDGSMPLAEHLYELRNRLVISMLAIVVTTIIGFFWYSYSVWRIESLGELLRQPYCDLPASTRATLTPDGECRLLATGPFDQFMLRLQVGLTAGVVLACPVWLLQIWRFITPGLHKNERRYATAFVTAASILFVTGAVLAYLVIAKAFEFLLTVGNDVQVTALTGDQYFGFLLHVLILFGISFELPLLIIALNMVGVLTYERLKKWRRGLIFVMFVFAAIVTPGQDPFTMLALALALTVLLELAIQVSRVHDKRKAKRNPDWMDISDDEASPLPKSDGLDGIDGVGSPAPVERARPVGATSERKPIRTDGAFDDIL</sequence>